<dbReference type="Gene3D" id="3.40.50.300">
    <property type="entry name" value="P-loop containing nucleotide triphosphate hydrolases"/>
    <property type="match status" value="1"/>
</dbReference>
<organism evidence="3 4">
    <name type="scientific">Rheinheimera pacifica</name>
    <dbReference type="NCBI Taxonomy" id="173990"/>
    <lineage>
        <taxon>Bacteria</taxon>
        <taxon>Pseudomonadati</taxon>
        <taxon>Pseudomonadota</taxon>
        <taxon>Gammaproteobacteria</taxon>
        <taxon>Chromatiales</taxon>
        <taxon>Chromatiaceae</taxon>
        <taxon>Rheinheimera</taxon>
    </lineage>
</organism>
<dbReference type="RefSeq" id="WP_092789103.1">
    <property type="nucleotide sequence ID" value="NZ_FNXF01000001.1"/>
</dbReference>
<evidence type="ECO:0000313" key="3">
    <source>
        <dbReference type="EMBL" id="SEH55804.1"/>
    </source>
</evidence>
<dbReference type="Proteomes" id="UP000199371">
    <property type="component" value="Unassembled WGS sequence"/>
</dbReference>
<keyword evidence="3" id="KW-0132">Cell division</keyword>
<evidence type="ECO:0000256" key="2">
    <source>
        <dbReference type="ARBA" id="ARBA00022840"/>
    </source>
</evidence>
<dbReference type="STRING" id="173990.SAMN05660691_00119"/>
<dbReference type="GO" id="GO:0051301">
    <property type="term" value="P:cell division"/>
    <property type="evidence" value="ECO:0007669"/>
    <property type="project" value="UniProtKB-KW"/>
</dbReference>
<sequence>MLQTLAQHYFYSRPALNIATIIVCPVTPDNRLREAVIPVTIYQQQVATAALSYDENQYQLLQRLSLLAQKLSTGRSTGDQSVLRGLYIQGPVGRGKTLLMDLFYQQLQTPQKIRLHFHHFMARIHQELHQLSGQPDPLQHIAAQWAAQYRVLCFDEFFVNDIGDAMLLGTLWRHLFNAGVVLVTTSNALPEQLYANGLQRQRFLPTIALLQQHCEVVTLDSGEDYRLRQQQSWPYYLQGASLTTLQQKAEQLSGPLTALPAINLLSRTVPALWHNQRLIGFNFNALCAGPRSQLDYMALCGQYAAIAVHGVPQFSYLADKPIVHGVEDCYQREHKEYYVSKLDNEARRFIALVDECYDRGTLLLLSAQVPVNELYQARQLAFSFARCSSRLHEMQNRVLKHNTAIT</sequence>
<dbReference type="GO" id="GO:0005524">
    <property type="term" value="F:ATP binding"/>
    <property type="evidence" value="ECO:0007669"/>
    <property type="project" value="UniProtKB-KW"/>
</dbReference>
<name>A0A1H6J1L9_9GAMM</name>
<accession>A0A1H6J1L9</accession>
<dbReference type="PANTHER" id="PTHR12169">
    <property type="entry name" value="ATPASE N2B"/>
    <property type="match status" value="1"/>
</dbReference>
<dbReference type="GO" id="GO:0016887">
    <property type="term" value="F:ATP hydrolysis activity"/>
    <property type="evidence" value="ECO:0007669"/>
    <property type="project" value="InterPro"/>
</dbReference>
<keyword evidence="4" id="KW-1185">Reference proteome</keyword>
<reference evidence="4" key="1">
    <citation type="submission" date="2016-10" db="EMBL/GenBank/DDBJ databases">
        <authorList>
            <person name="Varghese N."/>
            <person name="Submissions S."/>
        </authorList>
    </citation>
    <scope>NUCLEOTIDE SEQUENCE [LARGE SCALE GENOMIC DNA]</scope>
    <source>
        <strain evidence="4">DSM 17616</strain>
    </source>
</reference>
<dbReference type="GO" id="GO:0032153">
    <property type="term" value="C:cell division site"/>
    <property type="evidence" value="ECO:0007669"/>
    <property type="project" value="TreeGrafter"/>
</dbReference>
<keyword evidence="1" id="KW-0547">Nucleotide-binding</keyword>
<dbReference type="EMBL" id="FNXF01000001">
    <property type="protein sequence ID" value="SEH55804.1"/>
    <property type="molecule type" value="Genomic_DNA"/>
</dbReference>
<evidence type="ECO:0000313" key="4">
    <source>
        <dbReference type="Proteomes" id="UP000199371"/>
    </source>
</evidence>
<dbReference type="Pfam" id="PF03969">
    <property type="entry name" value="AFG1_ATPase"/>
    <property type="match status" value="2"/>
</dbReference>
<dbReference type="InterPro" id="IPR027417">
    <property type="entry name" value="P-loop_NTPase"/>
</dbReference>
<keyword evidence="2" id="KW-0067">ATP-binding</keyword>
<keyword evidence="3" id="KW-0131">Cell cycle</keyword>
<dbReference type="PANTHER" id="PTHR12169:SF6">
    <property type="entry name" value="AFG1-LIKE ATPASE"/>
    <property type="match status" value="1"/>
</dbReference>
<dbReference type="AlphaFoldDB" id="A0A1H6J1L9"/>
<dbReference type="InterPro" id="IPR005654">
    <property type="entry name" value="ATPase_AFG1-like"/>
</dbReference>
<dbReference type="GO" id="GO:0005737">
    <property type="term" value="C:cytoplasm"/>
    <property type="evidence" value="ECO:0007669"/>
    <property type="project" value="TreeGrafter"/>
</dbReference>
<evidence type="ECO:0000256" key="1">
    <source>
        <dbReference type="ARBA" id="ARBA00022741"/>
    </source>
</evidence>
<proteinExistence type="predicted"/>
<gene>
    <name evidence="3" type="ORF">SAMN05660691_00119</name>
</gene>
<dbReference type="NCBIfam" id="NF040713">
    <property type="entry name" value="ZapE"/>
    <property type="match status" value="1"/>
</dbReference>
<dbReference type="OrthoDB" id="9774491at2"/>
<dbReference type="SUPFAM" id="SSF52540">
    <property type="entry name" value="P-loop containing nucleoside triphosphate hydrolases"/>
    <property type="match status" value="1"/>
</dbReference>
<protein>
    <submittedName>
        <fullName evidence="3">Cell division protein ZapE</fullName>
    </submittedName>
</protein>